<reference evidence="5" key="1">
    <citation type="submission" date="2018-11" db="EMBL/GenBank/DDBJ databases">
        <authorList>
            <consortium name="Pathogen Informatics"/>
        </authorList>
    </citation>
    <scope>NUCLEOTIDE SEQUENCE</scope>
</reference>
<dbReference type="InterPro" id="IPR045151">
    <property type="entry name" value="DCAF8"/>
</dbReference>
<dbReference type="InterPro" id="IPR015943">
    <property type="entry name" value="WD40/YVTN_repeat-like_dom_sf"/>
</dbReference>
<keyword evidence="6" id="KW-1185">Reference proteome</keyword>
<feature type="region of interest" description="Disordered" evidence="4">
    <location>
        <begin position="429"/>
        <end position="457"/>
    </location>
</feature>
<proteinExistence type="predicted"/>
<dbReference type="GO" id="GO:0080008">
    <property type="term" value="C:Cul4-RING E3 ubiquitin ligase complex"/>
    <property type="evidence" value="ECO:0007669"/>
    <property type="project" value="TreeGrafter"/>
</dbReference>
<dbReference type="OrthoDB" id="4869960at2759"/>
<feature type="compositionally biased region" description="Basic and acidic residues" evidence="4">
    <location>
        <begin position="367"/>
        <end position="391"/>
    </location>
</feature>
<dbReference type="PROSITE" id="PS50082">
    <property type="entry name" value="WD_REPEATS_2"/>
    <property type="match status" value="2"/>
</dbReference>
<name>A0A3S5ABV5_9PLAT</name>
<dbReference type="Proteomes" id="UP000784294">
    <property type="component" value="Unassembled WGS sequence"/>
</dbReference>
<comment type="caution">
    <text evidence="5">The sequence shown here is derived from an EMBL/GenBank/DDBJ whole genome shotgun (WGS) entry which is preliminary data.</text>
</comment>
<dbReference type="SMART" id="SM00320">
    <property type="entry name" value="WD40"/>
    <property type="match status" value="2"/>
</dbReference>
<organism evidence="5 6">
    <name type="scientific">Protopolystoma xenopodis</name>
    <dbReference type="NCBI Taxonomy" id="117903"/>
    <lineage>
        <taxon>Eukaryota</taxon>
        <taxon>Metazoa</taxon>
        <taxon>Spiralia</taxon>
        <taxon>Lophotrochozoa</taxon>
        <taxon>Platyhelminthes</taxon>
        <taxon>Monogenea</taxon>
        <taxon>Polyopisthocotylea</taxon>
        <taxon>Polystomatidea</taxon>
        <taxon>Polystomatidae</taxon>
        <taxon>Protopolystoma</taxon>
    </lineage>
</organism>
<feature type="compositionally biased region" description="Low complexity" evidence="4">
    <location>
        <begin position="445"/>
        <end position="454"/>
    </location>
</feature>
<protein>
    <submittedName>
        <fullName evidence="5">Uncharacterized protein</fullName>
    </submittedName>
</protein>
<evidence type="ECO:0000256" key="1">
    <source>
        <dbReference type="ARBA" id="ARBA00022574"/>
    </source>
</evidence>
<dbReference type="EMBL" id="CAAALY010244787">
    <property type="protein sequence ID" value="VEL32873.1"/>
    <property type="molecule type" value="Genomic_DNA"/>
</dbReference>
<feature type="repeat" description="WD" evidence="3">
    <location>
        <begin position="75"/>
        <end position="107"/>
    </location>
</feature>
<sequence>MKAILASYNDEDIYLFDARDSRRPPLHRYCGHRNMQTVKGVSFFGPNSEYIVSGSDDRYIYIWDRESEGLVQWILASQTGVVNAIEPHPSLPVLATAGLDYDVKIWSPICARSPWPSPHCFDGSSKASAKISTSVDLRLGATRGSDEIRDSYLAKSLFSSKELSRDSVFIDDHLGTNRPGIDSSTSSSGIDCISSEDADKSTNIMPEVLENNSKQLNKLEPEINYKKFKVPSEKRLSNTDYYSSNESISDDPESHNQARALLGATINSVAPRLSEDSSDDEEASELRLDKVREQLIRATTADLITGQLNCVQSDMNSIVSQPDAKATHANGDSCSIRLASIGKRSLGLVSLDNEGGCQSDFNTESQRALDDEKRQEDSRSSMPFRSERKLGSDASGSMSSMPKRPRFYSPSSPLQPGLGISAVFSSASAHSLNSPSSPNSPSPLPSASTSSNRSIQPVDYSANNLSETAGLNSDGKLIISQIPSVSNSHIVSSPQISSSSLDASEAQLRDRLRSLFSFVEAKKKSDMSRLGSCLSEASYLTSY</sequence>
<evidence type="ECO:0000313" key="6">
    <source>
        <dbReference type="Proteomes" id="UP000784294"/>
    </source>
</evidence>
<keyword evidence="2" id="KW-0677">Repeat</keyword>
<accession>A0A3S5ABV5</accession>
<evidence type="ECO:0000256" key="3">
    <source>
        <dbReference type="PROSITE-ProRule" id="PRU00221"/>
    </source>
</evidence>
<dbReference type="GO" id="GO:0005737">
    <property type="term" value="C:cytoplasm"/>
    <property type="evidence" value="ECO:0007669"/>
    <property type="project" value="TreeGrafter"/>
</dbReference>
<dbReference type="PANTHER" id="PTHR15574">
    <property type="entry name" value="WD REPEAT DOMAIN-CONTAINING FAMILY"/>
    <property type="match status" value="1"/>
</dbReference>
<keyword evidence="1 3" id="KW-0853">WD repeat</keyword>
<feature type="repeat" description="WD" evidence="3">
    <location>
        <begin position="44"/>
        <end position="64"/>
    </location>
</feature>
<dbReference type="Gene3D" id="2.130.10.10">
    <property type="entry name" value="YVTN repeat-like/Quinoprotein amine dehydrogenase"/>
    <property type="match status" value="1"/>
</dbReference>
<dbReference type="AlphaFoldDB" id="A0A3S5ABV5"/>
<evidence type="ECO:0000256" key="2">
    <source>
        <dbReference type="ARBA" id="ARBA00022737"/>
    </source>
</evidence>
<dbReference type="Pfam" id="PF00400">
    <property type="entry name" value="WD40"/>
    <property type="match status" value="2"/>
</dbReference>
<dbReference type="InterPro" id="IPR001680">
    <property type="entry name" value="WD40_rpt"/>
</dbReference>
<evidence type="ECO:0000256" key="4">
    <source>
        <dbReference type="SAM" id="MobiDB-lite"/>
    </source>
</evidence>
<gene>
    <name evidence="5" type="ORF">PXEA_LOCUS26313</name>
</gene>
<feature type="region of interest" description="Disordered" evidence="4">
    <location>
        <begin position="353"/>
        <end position="412"/>
    </location>
</feature>
<dbReference type="InterPro" id="IPR036322">
    <property type="entry name" value="WD40_repeat_dom_sf"/>
</dbReference>
<evidence type="ECO:0000313" key="5">
    <source>
        <dbReference type="EMBL" id="VEL32873.1"/>
    </source>
</evidence>
<dbReference type="PANTHER" id="PTHR15574:SF21">
    <property type="entry name" value="DDB1- AND CUL4-ASSOCIATED FACTOR 8"/>
    <property type="match status" value="1"/>
</dbReference>
<dbReference type="SUPFAM" id="SSF50978">
    <property type="entry name" value="WD40 repeat-like"/>
    <property type="match status" value="1"/>
</dbReference>